<dbReference type="InterPro" id="IPR045058">
    <property type="entry name" value="GIMA/IAN/Toc"/>
</dbReference>
<feature type="domain" description="AIG1-type G" evidence="16">
    <location>
        <begin position="88"/>
        <end position="272"/>
    </location>
</feature>
<evidence type="ECO:0000256" key="3">
    <source>
        <dbReference type="ARBA" id="ARBA00004514"/>
    </source>
</evidence>
<evidence type="ECO:0000256" key="1">
    <source>
        <dbReference type="ARBA" id="ARBA00004173"/>
    </source>
</evidence>
<protein>
    <recommendedName>
        <fullName evidence="14">GTPase IMAP family member 8</fullName>
    </recommendedName>
    <alternativeName>
        <fullName evidence="15">Immune-associated nucleotide-binding protein 9</fullName>
    </alternativeName>
</protein>
<evidence type="ECO:0000259" key="16">
    <source>
        <dbReference type="PROSITE" id="PS51720"/>
    </source>
</evidence>
<dbReference type="FunFam" id="3.40.50.300:FF:000536">
    <property type="entry name" value="GTPase IMAP family member 8"/>
    <property type="match status" value="1"/>
</dbReference>
<dbReference type="Pfam" id="PF04548">
    <property type="entry name" value="AIG1"/>
    <property type="match status" value="2"/>
</dbReference>
<evidence type="ECO:0000256" key="13">
    <source>
        <dbReference type="ARBA" id="ARBA00056809"/>
    </source>
</evidence>
<evidence type="ECO:0000256" key="14">
    <source>
        <dbReference type="ARBA" id="ARBA00073539"/>
    </source>
</evidence>
<dbReference type="GeneID" id="114866955"/>
<dbReference type="GO" id="GO:0005829">
    <property type="term" value="C:cytosol"/>
    <property type="evidence" value="ECO:0007669"/>
    <property type="project" value="UniProtKB-SubCell"/>
</dbReference>
<sequence>MYTDGKHKNAIVLYLKTSQYFIDYYHSKYLTAQDRASPPYQLVQSFPACSPAEHSVVDMSVQRHVQSRDLHTLKDPSLLRSFSDIQSWLNRSPLCDGNTGVGKSASGNTILGQAGFESRRSFKSVTTKISEETESVFGKQISVIDTPGILCIGAYSDIQACCEELLRSSRPCVFLVVVKIDRFTEEQHRAVEAALRVIGERGLDRTYLLFTCGDTLERTTLDEFIHEDEEGPLPQLGSRFKERYLMFNNRHGGQQQVRELLEKTAALPRPLVSLDDRRIVLFGVSGAGKSASGNRIVGSDLFRSGCDFDPVSSDCDSHSAVTWGRQVTVIDTPGFGDPKLSPQQITLKILNAIKESSLGVHAFVVVVPIGRLSDEELILLEQFPTLFGNEAPKYTMVLFTHGDKLGGRSIDEVILKSRNASSLVSMCCGRYCVFDNSQRGNRQQVRQFLDKIDEMVAANGGHPCPVDDIQRTPRTRHTAQFKILPEETPRQSARRARTFFEYIKDFIMWLVNFIQDRFPCRQGYRTFPQTYVITVC</sequence>
<dbReference type="GO" id="GO:0005525">
    <property type="term" value="F:GTP binding"/>
    <property type="evidence" value="ECO:0007669"/>
    <property type="project" value="UniProtKB-KW"/>
</dbReference>
<evidence type="ECO:0000256" key="9">
    <source>
        <dbReference type="ARBA" id="ARBA00022824"/>
    </source>
</evidence>
<evidence type="ECO:0000256" key="6">
    <source>
        <dbReference type="ARBA" id="ARBA00022490"/>
    </source>
</evidence>
<keyword evidence="17" id="KW-1185">Reference proteome</keyword>
<keyword evidence="9" id="KW-0256">Endoplasmic reticulum</keyword>
<dbReference type="GO" id="GO:0005794">
    <property type="term" value="C:Golgi apparatus"/>
    <property type="evidence" value="ECO:0007669"/>
    <property type="project" value="UniProtKB-SubCell"/>
</dbReference>
<keyword evidence="6" id="KW-0963">Cytoplasm</keyword>
<dbReference type="Gene3D" id="3.40.50.300">
    <property type="entry name" value="P-loop containing nucleotide triphosphate hydrolases"/>
    <property type="match status" value="2"/>
</dbReference>
<evidence type="ECO:0000313" key="18">
    <source>
        <dbReference type="RefSeq" id="XP_055369650.1"/>
    </source>
</evidence>
<dbReference type="InterPro" id="IPR006703">
    <property type="entry name" value="G_AIG1"/>
</dbReference>
<comment type="subcellular location">
    <subcellularLocation>
        <location evidence="3">Cytoplasm</location>
        <location evidence="3">Cytosol</location>
    </subcellularLocation>
    <subcellularLocation>
        <location evidence="2">Endoplasmic reticulum</location>
    </subcellularLocation>
    <subcellularLocation>
        <location evidence="4">Golgi apparatus</location>
    </subcellularLocation>
    <subcellularLocation>
        <location evidence="1">Mitochondrion</location>
    </subcellularLocation>
</comment>
<keyword evidence="8" id="KW-0547">Nucleotide-binding</keyword>
<name>A0A9W2Y6Y9_BETSP</name>
<keyword evidence="12" id="KW-0342">GTP-binding</keyword>
<evidence type="ECO:0000256" key="4">
    <source>
        <dbReference type="ARBA" id="ARBA00004555"/>
    </source>
</evidence>
<evidence type="ECO:0000256" key="7">
    <source>
        <dbReference type="ARBA" id="ARBA00022737"/>
    </source>
</evidence>
<dbReference type="GO" id="GO:0005783">
    <property type="term" value="C:endoplasmic reticulum"/>
    <property type="evidence" value="ECO:0007669"/>
    <property type="project" value="UniProtKB-SubCell"/>
</dbReference>
<evidence type="ECO:0000256" key="12">
    <source>
        <dbReference type="ARBA" id="ARBA00023134"/>
    </source>
</evidence>
<dbReference type="Proteomes" id="UP000515150">
    <property type="component" value="Chromosome 12"/>
</dbReference>
<evidence type="ECO:0000256" key="8">
    <source>
        <dbReference type="ARBA" id="ARBA00022741"/>
    </source>
</evidence>
<accession>A0A9W2Y6Y9</accession>
<organism evidence="17 18">
    <name type="scientific">Betta splendens</name>
    <name type="common">Siamese fighting fish</name>
    <dbReference type="NCBI Taxonomy" id="158456"/>
    <lineage>
        <taxon>Eukaryota</taxon>
        <taxon>Metazoa</taxon>
        <taxon>Chordata</taxon>
        <taxon>Craniata</taxon>
        <taxon>Vertebrata</taxon>
        <taxon>Euteleostomi</taxon>
        <taxon>Actinopterygii</taxon>
        <taxon>Neopterygii</taxon>
        <taxon>Teleostei</taxon>
        <taxon>Neoteleostei</taxon>
        <taxon>Acanthomorphata</taxon>
        <taxon>Anabantaria</taxon>
        <taxon>Anabantiformes</taxon>
        <taxon>Anabantoidei</taxon>
        <taxon>Osphronemidae</taxon>
        <taxon>Betta</taxon>
    </lineage>
</organism>
<gene>
    <name evidence="18" type="primary">LOC114866955</name>
</gene>
<dbReference type="GO" id="GO:0005739">
    <property type="term" value="C:mitochondrion"/>
    <property type="evidence" value="ECO:0007669"/>
    <property type="project" value="UniProtKB-SubCell"/>
</dbReference>
<dbReference type="InterPro" id="IPR027417">
    <property type="entry name" value="P-loop_NTPase"/>
</dbReference>
<comment type="similarity">
    <text evidence="5">Belongs to the TRAFAC class TrmE-Era-EngA-EngB-Septin-like GTPase superfamily. AIG1/Toc34/Toc159-like paraseptin GTPase family. IAN subfamily.</text>
</comment>
<evidence type="ECO:0000256" key="15">
    <source>
        <dbReference type="ARBA" id="ARBA00077278"/>
    </source>
</evidence>
<proteinExistence type="inferred from homology"/>
<evidence type="ECO:0000256" key="11">
    <source>
        <dbReference type="ARBA" id="ARBA00023128"/>
    </source>
</evidence>
<evidence type="ECO:0000256" key="10">
    <source>
        <dbReference type="ARBA" id="ARBA00023034"/>
    </source>
</evidence>
<evidence type="ECO:0000256" key="5">
    <source>
        <dbReference type="ARBA" id="ARBA00008535"/>
    </source>
</evidence>
<reference evidence="18" key="1">
    <citation type="submission" date="2025-08" db="UniProtKB">
        <authorList>
            <consortium name="RefSeq"/>
        </authorList>
    </citation>
    <scope>IDENTIFICATION</scope>
</reference>
<evidence type="ECO:0000313" key="17">
    <source>
        <dbReference type="Proteomes" id="UP000515150"/>
    </source>
</evidence>
<dbReference type="SUPFAM" id="SSF52540">
    <property type="entry name" value="P-loop containing nucleoside triphosphate hydrolases"/>
    <property type="match status" value="2"/>
</dbReference>
<dbReference type="PANTHER" id="PTHR10903:SF170">
    <property type="entry name" value="GTPASE IMAP FAMILY MEMBER 7"/>
    <property type="match status" value="1"/>
</dbReference>
<keyword evidence="11" id="KW-0496">Mitochondrion</keyword>
<dbReference type="RefSeq" id="XP_055369650.1">
    <property type="nucleotide sequence ID" value="XM_055513675.1"/>
</dbReference>
<dbReference type="AlphaFoldDB" id="A0A9W2Y6Y9"/>
<comment type="function">
    <text evidence="13">Exerts an anti-apoptotic effect in the immune system and is involved in responses to infections.</text>
</comment>
<keyword evidence="10" id="KW-0333">Golgi apparatus</keyword>
<keyword evidence="7" id="KW-0677">Repeat</keyword>
<dbReference type="OrthoDB" id="8954335at2759"/>
<dbReference type="PANTHER" id="PTHR10903">
    <property type="entry name" value="GTPASE, IMAP FAMILY MEMBER-RELATED"/>
    <property type="match status" value="1"/>
</dbReference>
<dbReference type="KEGG" id="bspl:114866955"/>
<dbReference type="PROSITE" id="PS51720">
    <property type="entry name" value="G_AIG1"/>
    <property type="match status" value="2"/>
</dbReference>
<evidence type="ECO:0000256" key="2">
    <source>
        <dbReference type="ARBA" id="ARBA00004240"/>
    </source>
</evidence>
<feature type="domain" description="AIG1-type G" evidence="16">
    <location>
        <begin position="274"/>
        <end position="473"/>
    </location>
</feature>